<keyword evidence="1" id="KW-0175">Coiled coil</keyword>
<reference evidence="3" key="1">
    <citation type="submission" date="2013-12" db="EMBL/GenBank/DDBJ databases">
        <authorList>
            <person name="Linke B."/>
        </authorList>
    </citation>
    <scope>NUCLEOTIDE SEQUENCE [LARGE SCALE GENOMIC DNA]</scope>
    <source>
        <strain evidence="3">CRIB-18</strain>
    </source>
</reference>
<evidence type="ECO:0000313" key="4">
    <source>
        <dbReference type="Proteomes" id="UP000031552"/>
    </source>
</evidence>
<dbReference type="Proteomes" id="UP000031552">
    <property type="component" value="Unassembled WGS sequence"/>
</dbReference>
<feature type="region of interest" description="Disordered" evidence="2">
    <location>
        <begin position="250"/>
        <end position="270"/>
    </location>
</feature>
<sequence>MQAAYERQMAARNKAYNQSIAPMNKIAQQQINFTNQRYYRAHPEQRPKPKPVPSPADQPVTQKQLEAKVNPLQVTTASLKKQTGEQKVIGEVQAERIETQEKVIEKQAKEIEELRRKALLQKQTAERQEESLRLAERNTAQSIGLQADLLRRLAIEEQKNRESAEALALLREQMSLLDESQAQTSHAIRGLEHATTTTTCTLSRVQGEQEHLSYEVEETIRGQGFLKESVATISIKQKELEMAVEQQKAATVSQQAGAPKLHKPRGFMSN</sequence>
<keyword evidence="4" id="KW-1185">Reference proteome</keyword>
<name>A0A090CZ21_9BACT</name>
<dbReference type="STRING" id="1437425.CSEC_1282"/>
<accession>A0A090CZ21</accession>
<comment type="caution">
    <text evidence="3">The sequence shown here is derived from an EMBL/GenBank/DDBJ whole genome shotgun (WGS) entry which is preliminary data.</text>
</comment>
<evidence type="ECO:0000256" key="1">
    <source>
        <dbReference type="SAM" id="Coils"/>
    </source>
</evidence>
<protein>
    <submittedName>
        <fullName evidence="3">Uncharacterized protein</fullName>
    </submittedName>
</protein>
<dbReference type="EMBL" id="CCEJ010000005">
    <property type="protein sequence ID" value="CDR34102.1"/>
    <property type="molecule type" value="Genomic_DNA"/>
</dbReference>
<organism evidence="3 4">
    <name type="scientific">Candidatus Criblamydia sequanensis CRIB-18</name>
    <dbReference type="NCBI Taxonomy" id="1437425"/>
    <lineage>
        <taxon>Bacteria</taxon>
        <taxon>Pseudomonadati</taxon>
        <taxon>Chlamydiota</taxon>
        <taxon>Chlamydiia</taxon>
        <taxon>Parachlamydiales</taxon>
        <taxon>Candidatus Criblamydiaceae</taxon>
        <taxon>Candidatus Criblamydia</taxon>
    </lineage>
</organism>
<dbReference type="AlphaFoldDB" id="A0A090CZ21"/>
<evidence type="ECO:0000313" key="3">
    <source>
        <dbReference type="EMBL" id="CDR34102.1"/>
    </source>
</evidence>
<feature type="coiled-coil region" evidence="1">
    <location>
        <begin position="94"/>
        <end position="173"/>
    </location>
</feature>
<feature type="compositionally biased region" description="Basic residues" evidence="2">
    <location>
        <begin position="260"/>
        <end position="270"/>
    </location>
</feature>
<evidence type="ECO:0000256" key="2">
    <source>
        <dbReference type="SAM" id="MobiDB-lite"/>
    </source>
</evidence>
<reference evidence="3" key="2">
    <citation type="submission" date="2014-09" db="EMBL/GenBank/DDBJ databases">
        <title>Criblamydia sequanensis harbors a mega-plasmid encoding arsenite resistance.</title>
        <authorList>
            <person name="Bertelli C."/>
            <person name="Goesmann A."/>
            <person name="Greub G."/>
        </authorList>
    </citation>
    <scope>NUCLEOTIDE SEQUENCE [LARGE SCALE GENOMIC DNA]</scope>
    <source>
        <strain evidence="3">CRIB-18</strain>
    </source>
</reference>
<dbReference type="RefSeq" id="WP_041017642.1">
    <property type="nucleotide sequence ID" value="NZ_CCEJ010000005.1"/>
</dbReference>
<gene>
    <name evidence="3" type="ORF">CSEC_1282</name>
</gene>
<proteinExistence type="predicted"/>